<dbReference type="InterPro" id="IPR002423">
    <property type="entry name" value="Cpn60/GroEL/TCP-1"/>
</dbReference>
<evidence type="ECO:0000256" key="4">
    <source>
        <dbReference type="ARBA" id="ARBA00023186"/>
    </source>
</evidence>
<sequence>MLSLIQKKSFKNNFKSIPKQVFLRFAHKKIIFGMEARQSILEGVNKLADAVQVTLGPRGRNVVIDEYSPKITKDGVTVAKSIELKDRIENIGAQLVKNVANKTNEEAGDGTTTATILSRAIFKEGCKAVASGLNPMDLKRGIDLAVKYVIDEIKKTTKPLKTKEEITQIATISANGDTEIGVLIANAMEKVGKQGVINIQDGKALDTQLEVIEGMKFDRGFISTYFITDPKTLKAELDNCLVLLIDKKISSFATIQPLLDQIVGNGKSLLIVAEDVEGEALATLVINKLRGVIKCAAVKAPGFGDSRKSILEDIGVLTRAQVISDDLGMDVNKLQLDMLGFCKKVVITKEDTLIMEGAGTKEEIEGRCAMIRKQLEESESIYEKEKLNERLGKLTGGIAVIRVGGSSDVAVHELKDRITDALNATRAAVEEGIVPGGGVALLYASNKLSQKIPFKNLDQKVGIEIIEKALRLPVQTIANNSGISGEVVVENLLSKNDSQLGLNAANLKYENLVKSGIIDPFKVVRIALFNSSSVAGLLTTTEAAVVEEPEKENPPPMPYGGPGMNGLV</sequence>
<dbReference type="InterPro" id="IPR018370">
    <property type="entry name" value="Chaperonin_Cpn60_CS"/>
</dbReference>
<dbReference type="SUPFAM" id="SSF54849">
    <property type="entry name" value="GroEL-intermediate domain like"/>
    <property type="match status" value="1"/>
</dbReference>
<keyword evidence="3" id="KW-0067">ATP-binding</keyword>
<protein>
    <submittedName>
        <fullName evidence="7">60 kDa heat shock protein</fullName>
    </submittedName>
</protein>
<dbReference type="AlphaFoldDB" id="A0A9Q0LU96"/>
<comment type="caution">
    <text evidence="7">The sequence shown here is derived from an EMBL/GenBank/DDBJ whole genome shotgun (WGS) entry which is preliminary data.</text>
</comment>
<dbReference type="GO" id="GO:0005524">
    <property type="term" value="F:ATP binding"/>
    <property type="evidence" value="ECO:0007669"/>
    <property type="project" value="UniProtKB-KW"/>
</dbReference>
<dbReference type="PROSITE" id="PS00296">
    <property type="entry name" value="CHAPERONINS_CPN60"/>
    <property type="match status" value="1"/>
</dbReference>
<evidence type="ECO:0000256" key="1">
    <source>
        <dbReference type="ARBA" id="ARBA00006607"/>
    </source>
</evidence>
<dbReference type="HAMAP" id="MF_00600">
    <property type="entry name" value="CH60"/>
    <property type="match status" value="1"/>
</dbReference>
<keyword evidence="2" id="KW-0547">Nucleotide-binding</keyword>
<dbReference type="EMBL" id="JAPDFW010000044">
    <property type="protein sequence ID" value="KAJ5078781.1"/>
    <property type="molecule type" value="Genomic_DNA"/>
</dbReference>
<dbReference type="Gene3D" id="1.10.560.10">
    <property type="entry name" value="GroEL-like equatorial domain"/>
    <property type="match status" value="1"/>
</dbReference>
<evidence type="ECO:0000256" key="5">
    <source>
        <dbReference type="RuleBase" id="RU000418"/>
    </source>
</evidence>
<dbReference type="NCBIfam" id="NF000592">
    <property type="entry name" value="PRK00013.1"/>
    <property type="match status" value="1"/>
</dbReference>
<dbReference type="Pfam" id="PF00118">
    <property type="entry name" value="Cpn60_TCP1"/>
    <property type="match status" value="1"/>
</dbReference>
<evidence type="ECO:0000256" key="2">
    <source>
        <dbReference type="ARBA" id="ARBA00022741"/>
    </source>
</evidence>
<dbReference type="NCBIfam" id="TIGR02348">
    <property type="entry name" value="GroEL"/>
    <property type="match status" value="1"/>
</dbReference>
<keyword evidence="8" id="KW-1185">Reference proteome</keyword>
<dbReference type="CDD" id="cd03344">
    <property type="entry name" value="GroEL"/>
    <property type="match status" value="1"/>
</dbReference>
<dbReference type="FunFam" id="3.50.7.10:FF:000001">
    <property type="entry name" value="60 kDa chaperonin"/>
    <property type="match status" value="1"/>
</dbReference>
<dbReference type="GO" id="GO:0140662">
    <property type="term" value="F:ATP-dependent protein folding chaperone"/>
    <property type="evidence" value="ECO:0007669"/>
    <property type="project" value="InterPro"/>
</dbReference>
<dbReference type="OMA" id="SSAMFDK"/>
<keyword evidence="4" id="KW-0143">Chaperone</keyword>
<dbReference type="InterPro" id="IPR027413">
    <property type="entry name" value="GROEL-like_equatorial_sf"/>
</dbReference>
<comment type="similarity">
    <text evidence="1 5">Belongs to the chaperonin (HSP60) family.</text>
</comment>
<dbReference type="PRINTS" id="PR00298">
    <property type="entry name" value="CHAPERONIN60"/>
</dbReference>
<evidence type="ECO:0000313" key="8">
    <source>
        <dbReference type="Proteomes" id="UP001149090"/>
    </source>
</evidence>
<gene>
    <name evidence="7" type="ORF">M0811_04504</name>
</gene>
<dbReference type="SUPFAM" id="SSF48592">
    <property type="entry name" value="GroEL equatorial domain-like"/>
    <property type="match status" value="1"/>
</dbReference>
<dbReference type="Gene3D" id="3.30.260.10">
    <property type="entry name" value="TCP-1-like chaperonin intermediate domain"/>
    <property type="match status" value="1"/>
</dbReference>
<dbReference type="InterPro" id="IPR027410">
    <property type="entry name" value="TCP-1-like_intermed_sf"/>
</dbReference>
<organism evidence="7 8">
    <name type="scientific">Anaeramoeba ignava</name>
    <name type="common">Anaerobic marine amoeba</name>
    <dbReference type="NCBI Taxonomy" id="1746090"/>
    <lineage>
        <taxon>Eukaryota</taxon>
        <taxon>Metamonada</taxon>
        <taxon>Anaeramoebidae</taxon>
        <taxon>Anaeramoeba</taxon>
    </lineage>
</organism>
<proteinExistence type="inferred from homology"/>
<reference evidence="7" key="1">
    <citation type="submission" date="2022-10" db="EMBL/GenBank/DDBJ databases">
        <title>Novel sulphate-reducing endosymbionts in the free-living metamonad Anaeramoeba.</title>
        <authorList>
            <person name="Jerlstrom-Hultqvist J."/>
            <person name="Cepicka I."/>
            <person name="Gallot-Lavallee L."/>
            <person name="Salas-Leiva D."/>
            <person name="Curtis B.A."/>
            <person name="Zahonova K."/>
            <person name="Pipaliya S."/>
            <person name="Dacks J."/>
            <person name="Roger A.J."/>
        </authorList>
    </citation>
    <scope>NUCLEOTIDE SEQUENCE</scope>
    <source>
        <strain evidence="7">BMAN</strain>
    </source>
</reference>
<dbReference type="NCBIfam" id="NF009488">
    <property type="entry name" value="PRK12850.1"/>
    <property type="match status" value="1"/>
</dbReference>
<evidence type="ECO:0000313" key="7">
    <source>
        <dbReference type="EMBL" id="KAJ5078781.1"/>
    </source>
</evidence>
<dbReference type="GO" id="GO:0042026">
    <property type="term" value="P:protein refolding"/>
    <property type="evidence" value="ECO:0007669"/>
    <property type="project" value="InterPro"/>
</dbReference>
<dbReference type="Gene3D" id="3.50.7.10">
    <property type="entry name" value="GroEL"/>
    <property type="match status" value="1"/>
</dbReference>
<dbReference type="InterPro" id="IPR027409">
    <property type="entry name" value="GroEL-like_apical_dom_sf"/>
</dbReference>
<dbReference type="OrthoDB" id="1733909at2759"/>
<accession>A0A9Q0LU96</accession>
<keyword evidence="7" id="KW-0346">Stress response</keyword>
<dbReference type="Proteomes" id="UP001149090">
    <property type="component" value="Unassembled WGS sequence"/>
</dbReference>
<evidence type="ECO:0000256" key="3">
    <source>
        <dbReference type="ARBA" id="ARBA00022840"/>
    </source>
</evidence>
<name>A0A9Q0LU96_ANAIG</name>
<dbReference type="NCBIfam" id="NF009487">
    <property type="entry name" value="PRK12849.1"/>
    <property type="match status" value="1"/>
</dbReference>
<dbReference type="PANTHER" id="PTHR45633">
    <property type="entry name" value="60 KDA HEAT SHOCK PROTEIN, MITOCHONDRIAL"/>
    <property type="match status" value="1"/>
</dbReference>
<dbReference type="SUPFAM" id="SSF52029">
    <property type="entry name" value="GroEL apical domain-like"/>
    <property type="match status" value="1"/>
</dbReference>
<feature type="region of interest" description="Disordered" evidence="6">
    <location>
        <begin position="547"/>
        <end position="568"/>
    </location>
</feature>
<dbReference type="InterPro" id="IPR001844">
    <property type="entry name" value="Cpn60/GroEL"/>
</dbReference>
<evidence type="ECO:0000256" key="6">
    <source>
        <dbReference type="SAM" id="MobiDB-lite"/>
    </source>
</evidence>
<dbReference type="NCBIfam" id="NF009489">
    <property type="entry name" value="PRK12851.1"/>
    <property type="match status" value="1"/>
</dbReference>